<dbReference type="Pfam" id="PF04042">
    <property type="entry name" value="DNA_pol_E_B"/>
    <property type="match status" value="1"/>
</dbReference>
<dbReference type="InterPro" id="IPR007185">
    <property type="entry name" value="DNA_pol_a/d/e_bsu"/>
</dbReference>
<dbReference type="GO" id="GO:0008622">
    <property type="term" value="C:epsilon DNA polymerase complex"/>
    <property type="evidence" value="ECO:0007669"/>
    <property type="project" value="InterPro"/>
</dbReference>
<reference evidence="8 9" key="1">
    <citation type="submission" date="2018-02" db="EMBL/GenBank/DDBJ databases">
        <title>Draft genome of wild Prunus yedoensis var. nudiflora.</title>
        <authorList>
            <person name="Baek S."/>
            <person name="Kim J.-H."/>
            <person name="Choi K."/>
            <person name="Kim G.-B."/>
            <person name="Cho A."/>
            <person name="Jang H."/>
            <person name="Shin C.-H."/>
            <person name="Yu H.-J."/>
            <person name="Mun J.-H."/>
        </authorList>
    </citation>
    <scope>NUCLEOTIDE SEQUENCE [LARGE SCALE GENOMIC DNA]</scope>
    <source>
        <strain evidence="9">cv. Jeju island</strain>
        <tissue evidence="8">Leaf</tissue>
    </source>
</reference>
<accession>A0A314UUW1</accession>
<evidence type="ECO:0000256" key="6">
    <source>
        <dbReference type="ARBA" id="ARBA00032930"/>
    </source>
</evidence>
<evidence type="ECO:0000256" key="3">
    <source>
        <dbReference type="ARBA" id="ARBA00022705"/>
    </source>
</evidence>
<evidence type="ECO:0000259" key="7">
    <source>
        <dbReference type="Pfam" id="PF04042"/>
    </source>
</evidence>
<dbReference type="InterPro" id="IPR016266">
    <property type="entry name" value="POLE2"/>
</dbReference>
<organism evidence="8 9">
    <name type="scientific">Prunus yedoensis var. nudiflora</name>
    <dbReference type="NCBI Taxonomy" id="2094558"/>
    <lineage>
        <taxon>Eukaryota</taxon>
        <taxon>Viridiplantae</taxon>
        <taxon>Streptophyta</taxon>
        <taxon>Embryophyta</taxon>
        <taxon>Tracheophyta</taxon>
        <taxon>Spermatophyta</taxon>
        <taxon>Magnoliopsida</taxon>
        <taxon>eudicotyledons</taxon>
        <taxon>Gunneridae</taxon>
        <taxon>Pentapetalae</taxon>
        <taxon>rosids</taxon>
        <taxon>fabids</taxon>
        <taxon>Rosales</taxon>
        <taxon>Rosaceae</taxon>
        <taxon>Amygdaloideae</taxon>
        <taxon>Amygdaleae</taxon>
        <taxon>Prunus</taxon>
    </lineage>
</organism>
<sequence length="150" mass="17004">MMQNEVLWPGGGILPSGSAVQNAPFMSDAPSTEETTDDFEHLVATITHQCHLCPLPLIVQPIIWNYDHSLYLYPTPHTIVLGDRSEQKAFKYTGITCFNPGSFSSDGAFVYTVLTIRKLNCHPYSQNHQLMDKINLFCFSEYADLHYFQI</sequence>
<dbReference type="OrthoDB" id="10254730at2759"/>
<keyword evidence="9" id="KW-1185">Reference proteome</keyword>
<protein>
    <recommendedName>
        <fullName evidence="6">DNA polymerase II subunit 2</fullName>
    </recommendedName>
</protein>
<comment type="subcellular location">
    <subcellularLocation>
        <location evidence="1">Nucleus</location>
    </subcellularLocation>
</comment>
<dbReference type="Proteomes" id="UP000250321">
    <property type="component" value="Unassembled WGS sequence"/>
</dbReference>
<keyword evidence="3" id="KW-0235">DNA replication</keyword>
<feature type="domain" description="DNA polymerase alpha/delta/epsilon subunit B" evidence="7">
    <location>
        <begin position="31"/>
        <end position="87"/>
    </location>
</feature>
<evidence type="ECO:0000313" key="8">
    <source>
        <dbReference type="EMBL" id="PQM41200.1"/>
    </source>
</evidence>
<dbReference type="EMBL" id="PJQY01002975">
    <property type="protein sequence ID" value="PQM41200.1"/>
    <property type="molecule type" value="Genomic_DNA"/>
</dbReference>
<dbReference type="STRING" id="2094558.A0A314UUW1"/>
<evidence type="ECO:0000256" key="2">
    <source>
        <dbReference type="ARBA" id="ARBA00009560"/>
    </source>
</evidence>
<dbReference type="PANTHER" id="PTHR12708:SF0">
    <property type="entry name" value="DNA POLYMERASE EPSILON SUBUNIT 2"/>
    <property type="match status" value="1"/>
</dbReference>
<dbReference type="AlphaFoldDB" id="A0A314UUW1"/>
<evidence type="ECO:0000256" key="4">
    <source>
        <dbReference type="ARBA" id="ARBA00023125"/>
    </source>
</evidence>
<gene>
    <name evidence="8" type="ORF">Pyn_13297</name>
</gene>
<evidence type="ECO:0000256" key="1">
    <source>
        <dbReference type="ARBA" id="ARBA00004123"/>
    </source>
</evidence>
<comment type="caution">
    <text evidence="8">The sequence shown here is derived from an EMBL/GenBank/DDBJ whole genome shotgun (WGS) entry which is preliminary data.</text>
</comment>
<dbReference type="GO" id="GO:0006261">
    <property type="term" value="P:DNA-templated DNA replication"/>
    <property type="evidence" value="ECO:0007669"/>
    <property type="project" value="InterPro"/>
</dbReference>
<proteinExistence type="inferred from homology"/>
<keyword evidence="5" id="KW-0539">Nucleus</keyword>
<dbReference type="GO" id="GO:0003677">
    <property type="term" value="F:DNA binding"/>
    <property type="evidence" value="ECO:0007669"/>
    <property type="project" value="UniProtKB-KW"/>
</dbReference>
<evidence type="ECO:0000313" key="9">
    <source>
        <dbReference type="Proteomes" id="UP000250321"/>
    </source>
</evidence>
<evidence type="ECO:0000256" key="5">
    <source>
        <dbReference type="ARBA" id="ARBA00023242"/>
    </source>
</evidence>
<keyword evidence="4" id="KW-0238">DNA-binding</keyword>
<name>A0A314UUW1_PRUYE</name>
<dbReference type="GO" id="GO:0042276">
    <property type="term" value="P:error-prone translesion synthesis"/>
    <property type="evidence" value="ECO:0007669"/>
    <property type="project" value="TreeGrafter"/>
</dbReference>
<dbReference type="PANTHER" id="PTHR12708">
    <property type="entry name" value="DNA POLYMERASE EPSILON SUBUNIT B"/>
    <property type="match status" value="1"/>
</dbReference>
<comment type="similarity">
    <text evidence="2">Belongs to the DNA polymerase epsilon subunit B family.</text>
</comment>